<dbReference type="Pfam" id="PF02536">
    <property type="entry name" value="mTERF"/>
    <property type="match status" value="1"/>
</dbReference>
<name>A0A0A9BE22_ARUDO</name>
<evidence type="ECO:0000256" key="2">
    <source>
        <dbReference type="ARBA" id="ARBA00022472"/>
    </source>
</evidence>
<dbReference type="Gene3D" id="1.25.70.10">
    <property type="entry name" value="Transcription termination factor 3, mitochondrial"/>
    <property type="match status" value="1"/>
</dbReference>
<organism evidence="4">
    <name type="scientific">Arundo donax</name>
    <name type="common">Giant reed</name>
    <name type="synonym">Donax arundinaceus</name>
    <dbReference type="NCBI Taxonomy" id="35708"/>
    <lineage>
        <taxon>Eukaryota</taxon>
        <taxon>Viridiplantae</taxon>
        <taxon>Streptophyta</taxon>
        <taxon>Embryophyta</taxon>
        <taxon>Tracheophyta</taxon>
        <taxon>Spermatophyta</taxon>
        <taxon>Magnoliopsida</taxon>
        <taxon>Liliopsida</taxon>
        <taxon>Poales</taxon>
        <taxon>Poaceae</taxon>
        <taxon>PACMAD clade</taxon>
        <taxon>Arundinoideae</taxon>
        <taxon>Arundineae</taxon>
        <taxon>Arundo</taxon>
    </lineage>
</organism>
<sequence>MRPAVEALRRHGLKEKAISRVLTIQLGVLVMPLRRIDEICKDLEALGLSSHRLPLRLRLLCDEQAQEGDMAAEDGAVPELWGCFEGELLKVIRTQPTIMLISEENIKEKRRFFMDVLKLELSDVMERPVIIAYGFKKCILPRCAVLSVLMREGKIERDINLLRALIDNSKGFSEKYVLRYADDMPDVVKAYGGKIKFEGFTDRDALVPLKQ</sequence>
<evidence type="ECO:0000256" key="3">
    <source>
        <dbReference type="ARBA" id="ARBA00022946"/>
    </source>
</evidence>
<dbReference type="InterPro" id="IPR038538">
    <property type="entry name" value="MTERF_sf"/>
</dbReference>
<dbReference type="AlphaFoldDB" id="A0A0A9BE22"/>
<keyword evidence="2" id="KW-0806">Transcription termination</keyword>
<accession>A0A0A9BE22</accession>
<dbReference type="GO" id="GO:0003676">
    <property type="term" value="F:nucleic acid binding"/>
    <property type="evidence" value="ECO:0007669"/>
    <property type="project" value="InterPro"/>
</dbReference>
<dbReference type="GO" id="GO:0006353">
    <property type="term" value="P:DNA-templated transcription termination"/>
    <property type="evidence" value="ECO:0007669"/>
    <property type="project" value="UniProtKB-KW"/>
</dbReference>
<proteinExistence type="inferred from homology"/>
<reference evidence="4" key="2">
    <citation type="journal article" date="2015" name="Data Brief">
        <title>Shoot transcriptome of the giant reed, Arundo donax.</title>
        <authorList>
            <person name="Barrero R.A."/>
            <person name="Guerrero F.D."/>
            <person name="Moolhuijzen P."/>
            <person name="Goolsby J.A."/>
            <person name="Tidwell J."/>
            <person name="Bellgard S.E."/>
            <person name="Bellgard M.I."/>
        </authorList>
    </citation>
    <scope>NUCLEOTIDE SEQUENCE</scope>
    <source>
        <tissue evidence="4">Shoot tissue taken approximately 20 cm above the soil surface</tissue>
    </source>
</reference>
<protein>
    <submittedName>
        <fullName evidence="4">Uncharacterized protein</fullName>
    </submittedName>
</protein>
<dbReference type="PANTHER" id="PTHR13068">
    <property type="entry name" value="CGI-12 PROTEIN-RELATED"/>
    <property type="match status" value="1"/>
</dbReference>
<keyword evidence="2" id="KW-0805">Transcription regulation</keyword>
<dbReference type="InterPro" id="IPR003690">
    <property type="entry name" value="MTERF"/>
</dbReference>
<dbReference type="PANTHER" id="PTHR13068:SF93">
    <property type="entry name" value="OS05G0403600 PROTEIN"/>
    <property type="match status" value="1"/>
</dbReference>
<evidence type="ECO:0000256" key="1">
    <source>
        <dbReference type="ARBA" id="ARBA00007692"/>
    </source>
</evidence>
<reference evidence="4" key="1">
    <citation type="submission" date="2014-09" db="EMBL/GenBank/DDBJ databases">
        <authorList>
            <person name="Magalhaes I.L.F."/>
            <person name="Oliveira U."/>
            <person name="Santos F.R."/>
            <person name="Vidigal T.H.D.A."/>
            <person name="Brescovit A.D."/>
            <person name="Santos A.J."/>
        </authorList>
    </citation>
    <scope>NUCLEOTIDE SEQUENCE</scope>
    <source>
        <tissue evidence="4">Shoot tissue taken approximately 20 cm above the soil surface</tissue>
    </source>
</reference>
<dbReference type="EMBL" id="GBRH01236329">
    <property type="protein sequence ID" value="JAD61566.1"/>
    <property type="molecule type" value="Transcribed_RNA"/>
</dbReference>
<keyword evidence="3" id="KW-0809">Transit peptide</keyword>
<evidence type="ECO:0000313" key="4">
    <source>
        <dbReference type="EMBL" id="JAD61566.1"/>
    </source>
</evidence>
<comment type="similarity">
    <text evidence="1">Belongs to the mTERF family.</text>
</comment>
<keyword evidence="2" id="KW-0804">Transcription</keyword>